<dbReference type="Gene3D" id="3.40.50.150">
    <property type="entry name" value="Vaccinia Virus protein VP39"/>
    <property type="match status" value="1"/>
</dbReference>
<keyword evidence="4 7" id="KW-0808">Transferase</keyword>
<dbReference type="Pfam" id="PF01189">
    <property type="entry name" value="Methyltr_RsmB-F"/>
    <property type="match status" value="1"/>
</dbReference>
<dbReference type="RefSeq" id="WP_205005821.1">
    <property type="nucleotide sequence ID" value="NZ_CBCRXA010000014.1"/>
</dbReference>
<dbReference type="GO" id="GO:0008168">
    <property type="term" value="F:methyltransferase activity"/>
    <property type="evidence" value="ECO:0007669"/>
    <property type="project" value="UniProtKB-KW"/>
</dbReference>
<keyword evidence="2" id="KW-0963">Cytoplasm</keyword>
<proteinExistence type="inferred from homology"/>
<feature type="binding site" evidence="7">
    <location>
        <position position="134"/>
    </location>
    <ligand>
        <name>S-adenosyl-L-methionine</name>
        <dbReference type="ChEBI" id="CHEBI:59789"/>
    </ligand>
</feature>
<protein>
    <submittedName>
        <fullName evidence="9">NOL1/NOP2/sun family putative RNA methylase</fullName>
    </submittedName>
</protein>
<dbReference type="Gene3D" id="2.30.130.60">
    <property type="match status" value="1"/>
</dbReference>
<dbReference type="GO" id="GO:0032259">
    <property type="term" value="P:methylation"/>
    <property type="evidence" value="ECO:0007669"/>
    <property type="project" value="UniProtKB-KW"/>
</dbReference>
<name>A0ABS2Q925_9BACL</name>
<keyword evidence="10" id="KW-1185">Reference proteome</keyword>
<keyword evidence="5 7" id="KW-0949">S-adenosyl-L-methionine</keyword>
<dbReference type="Gene3D" id="3.30.70.1170">
    <property type="entry name" value="Sun protein, domain 3"/>
    <property type="match status" value="1"/>
</dbReference>
<dbReference type="PANTHER" id="PTHR22807:SF30">
    <property type="entry name" value="28S RRNA (CYTOSINE(4447)-C(5))-METHYLTRANSFERASE-RELATED"/>
    <property type="match status" value="1"/>
</dbReference>
<evidence type="ECO:0000256" key="6">
    <source>
        <dbReference type="ARBA" id="ARBA00022884"/>
    </source>
</evidence>
<sequence length="459" mass="51196">MSLPEAFIEKMTRLLGQEEAQAFFASYEKPRAYGLRANLLKITPEQLQALVNFPLRRIAFCKTGFYFNPDDHPGRQAFHQAGLYYIQEPSAMAVAAFADAQPGEKVLDLCAAPGGKSTQLAAAMQNQGLLVANEIFPKRAKILSENIERMGIRNAIVTNETPEKLADYFPGYFDKILVDAPCSGEGMFRKDPEAASYWSPAHVNECAALQSQILDQAYRMLKTGGTLIYSTCTFSPEENERTIEAALERFPDLTVQALEKIGGIADARAKWSISQKKQLKHAARLWPHQLEGEGHFICKLLKTADSAEARLREAVSVKEAQLHDYRFFEKAALREPLSGCFQQYGNQLFLLPESCPDLKPLRVIRAGLHLGEFKKNRFEPNHALALALPISQFQSVLALNNQSCDRYLRGETLPVSADKKGWTIAALDGFPLGWGKATAGQLKNNYPKGLRRRGLVYPE</sequence>
<evidence type="ECO:0000313" key="10">
    <source>
        <dbReference type="Proteomes" id="UP000823201"/>
    </source>
</evidence>
<dbReference type="InterPro" id="IPR029063">
    <property type="entry name" value="SAM-dependent_MTases_sf"/>
</dbReference>
<comment type="similarity">
    <text evidence="1 7">Belongs to the class I-like SAM-binding methyltransferase superfamily. RsmB/NOP family.</text>
</comment>
<dbReference type="PROSITE" id="PS51686">
    <property type="entry name" value="SAM_MT_RSMB_NOP"/>
    <property type="match status" value="1"/>
</dbReference>
<dbReference type="PRINTS" id="PR02008">
    <property type="entry name" value="RCMTFAMILY"/>
</dbReference>
<keyword evidence="3 7" id="KW-0489">Methyltransferase</keyword>
<dbReference type="EMBL" id="JAFBEV010000006">
    <property type="protein sequence ID" value="MBM7657477.1"/>
    <property type="molecule type" value="Genomic_DNA"/>
</dbReference>
<evidence type="ECO:0000256" key="1">
    <source>
        <dbReference type="ARBA" id="ARBA00007494"/>
    </source>
</evidence>
<comment type="caution">
    <text evidence="9">The sequence shown here is derived from an EMBL/GenBank/DDBJ whole genome shotgun (WGS) entry which is preliminary data.</text>
</comment>
<reference evidence="9 10" key="1">
    <citation type="submission" date="2021-01" db="EMBL/GenBank/DDBJ databases">
        <title>Genomic Encyclopedia of Type Strains, Phase IV (KMG-IV): sequencing the most valuable type-strain genomes for metagenomic binning, comparative biology and taxonomic classification.</title>
        <authorList>
            <person name="Goeker M."/>
        </authorList>
    </citation>
    <scope>NUCLEOTIDE SEQUENCE [LARGE SCALE GENOMIC DNA]</scope>
    <source>
        <strain evidence="9 10">DSM 100968</strain>
    </source>
</reference>
<dbReference type="InterPro" id="IPR027391">
    <property type="entry name" value="Nol1_Nop2_Fmu_2"/>
</dbReference>
<comment type="caution">
    <text evidence="7">Lacks conserved residue(s) required for the propagation of feature annotation.</text>
</comment>
<feature type="domain" description="SAM-dependent MTase RsmB/NOP-type" evidence="8">
    <location>
        <begin position="23"/>
        <end position="303"/>
    </location>
</feature>
<evidence type="ECO:0000256" key="7">
    <source>
        <dbReference type="PROSITE-ProRule" id="PRU01023"/>
    </source>
</evidence>
<organism evidence="9 10">
    <name type="scientific">Sporolactobacillus spathodeae</name>
    <dbReference type="NCBI Taxonomy" id="1465502"/>
    <lineage>
        <taxon>Bacteria</taxon>
        <taxon>Bacillati</taxon>
        <taxon>Bacillota</taxon>
        <taxon>Bacilli</taxon>
        <taxon>Bacillales</taxon>
        <taxon>Sporolactobacillaceae</taxon>
        <taxon>Sporolactobacillus</taxon>
    </lineage>
</organism>
<dbReference type="Pfam" id="PF13636">
    <property type="entry name" value="Methyltranf_PUA"/>
    <property type="match status" value="1"/>
</dbReference>
<keyword evidence="6 7" id="KW-0694">RNA-binding</keyword>
<gene>
    <name evidence="9" type="ORF">JOC27_000926</name>
</gene>
<feature type="binding site" evidence="7">
    <location>
        <position position="179"/>
    </location>
    <ligand>
        <name>S-adenosyl-L-methionine</name>
        <dbReference type="ChEBI" id="CHEBI:59789"/>
    </ligand>
</feature>
<dbReference type="InterPro" id="IPR001678">
    <property type="entry name" value="MeTrfase_RsmB-F_NOP2_dom"/>
</dbReference>
<dbReference type="Proteomes" id="UP000823201">
    <property type="component" value="Unassembled WGS sequence"/>
</dbReference>
<evidence type="ECO:0000259" key="8">
    <source>
        <dbReference type="PROSITE" id="PS51686"/>
    </source>
</evidence>
<feature type="binding site" evidence="7">
    <location>
        <begin position="110"/>
        <end position="116"/>
    </location>
    <ligand>
        <name>S-adenosyl-L-methionine</name>
        <dbReference type="ChEBI" id="CHEBI:59789"/>
    </ligand>
</feature>
<dbReference type="Pfam" id="PF17125">
    <property type="entry name" value="Methyltr_RsmF_N"/>
    <property type="match status" value="1"/>
</dbReference>
<evidence type="ECO:0000256" key="2">
    <source>
        <dbReference type="ARBA" id="ARBA00022490"/>
    </source>
</evidence>
<evidence type="ECO:0000313" key="9">
    <source>
        <dbReference type="EMBL" id="MBM7657477.1"/>
    </source>
</evidence>
<dbReference type="InterPro" id="IPR031341">
    <property type="entry name" value="Methyltr_RsmF_N"/>
</dbReference>
<evidence type="ECO:0000256" key="3">
    <source>
        <dbReference type="ARBA" id="ARBA00022603"/>
    </source>
</evidence>
<dbReference type="CDD" id="cd02440">
    <property type="entry name" value="AdoMet_MTases"/>
    <property type="match status" value="1"/>
</dbReference>
<dbReference type="Pfam" id="PF17126">
    <property type="entry name" value="RsmF_methylt_CI"/>
    <property type="match status" value="1"/>
</dbReference>
<feature type="active site" description="Nucleophile" evidence="7">
    <location>
        <position position="232"/>
    </location>
</feature>
<dbReference type="InterPro" id="IPR023267">
    <property type="entry name" value="RCMT"/>
</dbReference>
<evidence type="ECO:0000256" key="5">
    <source>
        <dbReference type="ARBA" id="ARBA00022691"/>
    </source>
</evidence>
<dbReference type="PROSITE" id="PS01153">
    <property type="entry name" value="NOL1_NOP2_SUN"/>
    <property type="match status" value="1"/>
</dbReference>
<dbReference type="InterPro" id="IPR049560">
    <property type="entry name" value="MeTrfase_RsmB-F_NOP2_cat"/>
</dbReference>
<dbReference type="SUPFAM" id="SSF53335">
    <property type="entry name" value="S-adenosyl-L-methionine-dependent methyltransferases"/>
    <property type="match status" value="1"/>
</dbReference>
<dbReference type="InterPro" id="IPR031340">
    <property type="entry name" value="RsmF_methylt_CI"/>
</dbReference>
<accession>A0ABS2Q925</accession>
<evidence type="ECO:0000256" key="4">
    <source>
        <dbReference type="ARBA" id="ARBA00022679"/>
    </source>
</evidence>
<dbReference type="NCBIfam" id="TIGR00446">
    <property type="entry name" value="nop2p"/>
    <property type="match status" value="1"/>
</dbReference>
<dbReference type="InterPro" id="IPR018314">
    <property type="entry name" value="RsmB/NOL1/NOP2-like_CS"/>
</dbReference>
<dbReference type="InterPro" id="IPR011023">
    <property type="entry name" value="Nop2p"/>
</dbReference>
<dbReference type="PANTHER" id="PTHR22807">
    <property type="entry name" value="NOP2 YEAST -RELATED NOL1/NOP2/FMU SUN DOMAIN-CONTAINING"/>
    <property type="match status" value="1"/>
</dbReference>
<dbReference type="CDD" id="cd21147">
    <property type="entry name" value="RsmF_methylt_CTD1"/>
    <property type="match status" value="1"/>
</dbReference>